<protein>
    <submittedName>
        <fullName evidence="1">Uncharacterized protein</fullName>
    </submittedName>
</protein>
<dbReference type="Proteomes" id="UP000233748">
    <property type="component" value="Unassembled WGS sequence"/>
</dbReference>
<name>A0A2N3RIW1_9XANT</name>
<accession>A0A2N3RIW1</accession>
<evidence type="ECO:0000313" key="4">
    <source>
        <dbReference type="Proteomes" id="UP000233748"/>
    </source>
</evidence>
<gene>
    <name evidence="1" type="ORF">XpruCFBP8353_10905</name>
    <name evidence="2" type="ORF">XpruCFBP8354_10905</name>
</gene>
<evidence type="ECO:0000313" key="2">
    <source>
        <dbReference type="EMBL" id="PKV16712.1"/>
    </source>
</evidence>
<dbReference type="EMBL" id="PHKV01000003">
    <property type="protein sequence ID" value="PKV12435.1"/>
    <property type="molecule type" value="Genomic_DNA"/>
</dbReference>
<dbReference type="EMBL" id="PHKW01000003">
    <property type="protein sequence ID" value="PKV16712.1"/>
    <property type="molecule type" value="Genomic_DNA"/>
</dbReference>
<evidence type="ECO:0000313" key="3">
    <source>
        <dbReference type="Proteomes" id="UP000233720"/>
    </source>
</evidence>
<dbReference type="Proteomes" id="UP000233720">
    <property type="component" value="Unassembled WGS sequence"/>
</dbReference>
<proteinExistence type="predicted"/>
<organism evidence="1 3">
    <name type="scientific">Xanthomonas prunicola</name>
    <dbReference type="NCBI Taxonomy" id="2053930"/>
    <lineage>
        <taxon>Bacteria</taxon>
        <taxon>Pseudomonadati</taxon>
        <taxon>Pseudomonadota</taxon>
        <taxon>Gammaproteobacteria</taxon>
        <taxon>Lysobacterales</taxon>
        <taxon>Lysobacteraceae</taxon>
        <taxon>Xanthomonas</taxon>
    </lineage>
</organism>
<dbReference type="AlphaFoldDB" id="A0A2N3RIW1"/>
<keyword evidence="4" id="KW-1185">Reference proteome</keyword>
<comment type="caution">
    <text evidence="1">The sequence shown here is derived from an EMBL/GenBank/DDBJ whole genome shotgun (WGS) entry which is preliminary data.</text>
</comment>
<reference evidence="3 4" key="1">
    <citation type="submission" date="2017-11" db="EMBL/GenBank/DDBJ databases">
        <title>Xanthomonas prunicola sp. nov., a novel pathogen that affects nectarine (Prunus persica var. nectarine) trees.</title>
        <authorList>
            <person name="Lopez M."/>
            <person name="Lopez-Soriano P."/>
            <person name="Garita-Cambronero J."/>
            <person name="Beltran C."/>
            <person name="Taghouti G."/>
            <person name="Portier P."/>
            <person name="Cubero J."/>
            <person name="Fischer-Le Saux M."/>
            <person name="Marco-Noales E."/>
        </authorList>
    </citation>
    <scope>NUCLEOTIDE SEQUENCE [LARGE SCALE GENOMIC DNA]</scope>
    <source>
        <strain evidence="1 3">CFBP8353</strain>
        <strain evidence="2 4">CFBP8354</strain>
    </source>
</reference>
<sequence>MPGSVVRRSASVAQLLECGTAVVQCAQQPVHIAAADSVALASIDHVRPLAHVDLAAMPFVTRLSRQAGLASAARTLELPS</sequence>
<evidence type="ECO:0000313" key="1">
    <source>
        <dbReference type="EMBL" id="PKV12435.1"/>
    </source>
</evidence>